<evidence type="ECO:0000256" key="3">
    <source>
        <dbReference type="ARBA" id="ARBA00013085"/>
    </source>
</evidence>
<feature type="domain" description="PHP" evidence="9">
    <location>
        <begin position="5"/>
        <end position="220"/>
    </location>
</feature>
<evidence type="ECO:0000256" key="8">
    <source>
        <dbReference type="RuleBase" id="RU366003"/>
    </source>
</evidence>
<dbReference type="EC" id="3.1.3.15" evidence="3 8"/>
<evidence type="ECO:0000256" key="4">
    <source>
        <dbReference type="ARBA" id="ARBA00022605"/>
    </source>
</evidence>
<evidence type="ECO:0000259" key="9">
    <source>
        <dbReference type="Pfam" id="PF02811"/>
    </source>
</evidence>
<dbReference type="GO" id="GO:0005737">
    <property type="term" value="C:cytoplasm"/>
    <property type="evidence" value="ECO:0007669"/>
    <property type="project" value="TreeGrafter"/>
</dbReference>
<organism evidence="10 11">
    <name type="scientific">Canariomyces notabilis</name>
    <dbReference type="NCBI Taxonomy" id="2074819"/>
    <lineage>
        <taxon>Eukaryota</taxon>
        <taxon>Fungi</taxon>
        <taxon>Dikarya</taxon>
        <taxon>Ascomycota</taxon>
        <taxon>Pezizomycotina</taxon>
        <taxon>Sordariomycetes</taxon>
        <taxon>Sordariomycetidae</taxon>
        <taxon>Sordariales</taxon>
        <taxon>Chaetomiaceae</taxon>
        <taxon>Canariomyces</taxon>
    </lineage>
</organism>
<dbReference type="CDD" id="cd12110">
    <property type="entry name" value="PHP_HisPPase_Hisj_like"/>
    <property type="match status" value="1"/>
</dbReference>
<dbReference type="Pfam" id="PF02811">
    <property type="entry name" value="PHP"/>
    <property type="match status" value="1"/>
</dbReference>
<accession>A0AAN6QG47</accession>
<dbReference type="NCBIfam" id="TIGR01856">
    <property type="entry name" value="hisJ_fam"/>
    <property type="match status" value="1"/>
</dbReference>
<reference evidence="10" key="2">
    <citation type="submission" date="2023-05" db="EMBL/GenBank/DDBJ databases">
        <authorList>
            <consortium name="Lawrence Berkeley National Laboratory"/>
            <person name="Steindorff A."/>
            <person name="Hensen N."/>
            <person name="Bonometti L."/>
            <person name="Westerberg I."/>
            <person name="Brannstrom I.O."/>
            <person name="Guillou S."/>
            <person name="Cros-Aarteil S."/>
            <person name="Calhoun S."/>
            <person name="Haridas S."/>
            <person name="Kuo A."/>
            <person name="Mondo S."/>
            <person name="Pangilinan J."/>
            <person name="Riley R."/>
            <person name="Labutti K."/>
            <person name="Andreopoulos B."/>
            <person name="Lipzen A."/>
            <person name="Chen C."/>
            <person name="Yanf M."/>
            <person name="Daum C."/>
            <person name="Ng V."/>
            <person name="Clum A."/>
            <person name="Ohm R."/>
            <person name="Martin F."/>
            <person name="Silar P."/>
            <person name="Natvig D."/>
            <person name="Lalanne C."/>
            <person name="Gautier V."/>
            <person name="Ament-Velasquez S.L."/>
            <person name="Kruys A."/>
            <person name="Hutchinson M.I."/>
            <person name="Powell A.J."/>
            <person name="Barry K."/>
            <person name="Miller A.N."/>
            <person name="Grigoriev I.V."/>
            <person name="Debuchy R."/>
            <person name="Gladieux P."/>
            <person name="Thoren M.H."/>
            <person name="Johannesson H."/>
        </authorList>
    </citation>
    <scope>NUCLEOTIDE SEQUENCE</scope>
    <source>
        <strain evidence="10">CBS 508.74</strain>
    </source>
</reference>
<keyword evidence="11" id="KW-1185">Reference proteome</keyword>
<dbReference type="GeneID" id="89937316"/>
<sequence>MAFTMHSHSGQFCPGHAKDQLEDIILHAIKIGYKTMGLTEHMPRTDLRDLYPEELLPSPTASLAALMPRHDAYLAEAARLQRKYAAQIHILIGFEGEWIRPADYAPLVRSLAAHPAVDYFVGSLHHTAGVPIDLDAATYARAVEASGGSEQLLFERYFDEQHGMLAELRPRVVGHFDLVRLLSERPGRPLKEEWPGVWERVVRNLELIRGYGGWLECNTSALRKGLDEAYPKREIAEEWVKMGGKFTMSDDSHGIAQVATNYLRGLDYLEGLSVKEVWTLERRLAGEGVKADLVEKSVSLDEFRASLRLE</sequence>
<dbReference type="PANTHER" id="PTHR21039:SF0">
    <property type="entry name" value="HISTIDINOL-PHOSPHATASE"/>
    <property type="match status" value="1"/>
</dbReference>
<evidence type="ECO:0000313" key="11">
    <source>
        <dbReference type="Proteomes" id="UP001302812"/>
    </source>
</evidence>
<dbReference type="InterPro" id="IPR016195">
    <property type="entry name" value="Pol/histidinol_Pase-like"/>
</dbReference>
<evidence type="ECO:0000256" key="1">
    <source>
        <dbReference type="ARBA" id="ARBA00004970"/>
    </source>
</evidence>
<reference evidence="10" key="1">
    <citation type="journal article" date="2023" name="Mol. Phylogenet. Evol.">
        <title>Genome-scale phylogeny and comparative genomics of the fungal order Sordariales.</title>
        <authorList>
            <person name="Hensen N."/>
            <person name="Bonometti L."/>
            <person name="Westerberg I."/>
            <person name="Brannstrom I.O."/>
            <person name="Guillou S."/>
            <person name="Cros-Aarteil S."/>
            <person name="Calhoun S."/>
            <person name="Haridas S."/>
            <person name="Kuo A."/>
            <person name="Mondo S."/>
            <person name="Pangilinan J."/>
            <person name="Riley R."/>
            <person name="LaButti K."/>
            <person name="Andreopoulos B."/>
            <person name="Lipzen A."/>
            <person name="Chen C."/>
            <person name="Yan M."/>
            <person name="Daum C."/>
            <person name="Ng V."/>
            <person name="Clum A."/>
            <person name="Steindorff A."/>
            <person name="Ohm R.A."/>
            <person name="Martin F."/>
            <person name="Silar P."/>
            <person name="Natvig D.O."/>
            <person name="Lalanne C."/>
            <person name="Gautier V."/>
            <person name="Ament-Velasquez S.L."/>
            <person name="Kruys A."/>
            <person name="Hutchinson M.I."/>
            <person name="Powell A.J."/>
            <person name="Barry K."/>
            <person name="Miller A.N."/>
            <person name="Grigoriev I.V."/>
            <person name="Debuchy R."/>
            <person name="Gladieux P."/>
            <person name="Hiltunen Thoren M."/>
            <person name="Johannesson H."/>
        </authorList>
    </citation>
    <scope>NUCLEOTIDE SEQUENCE</scope>
    <source>
        <strain evidence="10">CBS 508.74</strain>
    </source>
</reference>
<gene>
    <name evidence="10" type="ORF">N656DRAFT_759278</name>
</gene>
<name>A0AAN6QG47_9PEZI</name>
<dbReference type="FunFam" id="3.20.20.140:FF:000059">
    <property type="entry name" value="Histidinol-phosphatase"/>
    <property type="match status" value="1"/>
</dbReference>
<keyword evidence="4 8" id="KW-0028">Amino-acid biosynthesis</keyword>
<dbReference type="EMBL" id="MU853355">
    <property type="protein sequence ID" value="KAK4109607.1"/>
    <property type="molecule type" value="Genomic_DNA"/>
</dbReference>
<evidence type="ECO:0000256" key="7">
    <source>
        <dbReference type="ARBA" id="ARBA00049158"/>
    </source>
</evidence>
<dbReference type="AlphaFoldDB" id="A0AAN6QG47"/>
<dbReference type="SUPFAM" id="SSF89550">
    <property type="entry name" value="PHP domain-like"/>
    <property type="match status" value="1"/>
</dbReference>
<keyword evidence="6 8" id="KW-0368">Histidine biosynthesis</keyword>
<dbReference type="PANTHER" id="PTHR21039">
    <property type="entry name" value="HISTIDINOL PHOSPHATASE-RELATED"/>
    <property type="match status" value="1"/>
</dbReference>
<comment type="caution">
    <text evidence="10">The sequence shown here is derived from an EMBL/GenBank/DDBJ whole genome shotgun (WGS) entry which is preliminary data.</text>
</comment>
<dbReference type="Gene3D" id="3.20.20.140">
    <property type="entry name" value="Metal-dependent hydrolases"/>
    <property type="match status" value="1"/>
</dbReference>
<evidence type="ECO:0000313" key="10">
    <source>
        <dbReference type="EMBL" id="KAK4109607.1"/>
    </source>
</evidence>
<dbReference type="GO" id="GO:0004401">
    <property type="term" value="F:histidinol-phosphatase activity"/>
    <property type="evidence" value="ECO:0007669"/>
    <property type="project" value="UniProtKB-UniRule"/>
</dbReference>
<dbReference type="RefSeq" id="XP_064667177.1">
    <property type="nucleotide sequence ID" value="XM_064813191.1"/>
</dbReference>
<comment type="similarity">
    <text evidence="2 8">Belongs to the PHP hydrolase family. HisK subfamily.</text>
</comment>
<evidence type="ECO:0000256" key="2">
    <source>
        <dbReference type="ARBA" id="ARBA00009152"/>
    </source>
</evidence>
<evidence type="ECO:0000256" key="6">
    <source>
        <dbReference type="ARBA" id="ARBA00023102"/>
    </source>
</evidence>
<comment type="pathway">
    <text evidence="1 8">Amino-acid biosynthesis; L-histidine biosynthesis; L-histidine from 5-phospho-alpha-D-ribose 1-diphosphate: step 8/9.</text>
</comment>
<keyword evidence="5 8" id="KW-0378">Hydrolase</keyword>
<dbReference type="InterPro" id="IPR004013">
    <property type="entry name" value="PHP_dom"/>
</dbReference>
<dbReference type="GO" id="GO:0000105">
    <property type="term" value="P:L-histidine biosynthetic process"/>
    <property type="evidence" value="ECO:0007669"/>
    <property type="project" value="UniProtKB-UniRule"/>
</dbReference>
<comment type="catalytic activity">
    <reaction evidence="7 8">
        <text>L-histidinol phosphate + H2O = L-histidinol + phosphate</text>
        <dbReference type="Rhea" id="RHEA:14465"/>
        <dbReference type="ChEBI" id="CHEBI:15377"/>
        <dbReference type="ChEBI" id="CHEBI:43474"/>
        <dbReference type="ChEBI" id="CHEBI:57699"/>
        <dbReference type="ChEBI" id="CHEBI:57980"/>
        <dbReference type="EC" id="3.1.3.15"/>
    </reaction>
</comment>
<dbReference type="InterPro" id="IPR010140">
    <property type="entry name" value="Histidinol_P_phosphatase_HisJ"/>
</dbReference>
<proteinExistence type="inferred from homology"/>
<evidence type="ECO:0000256" key="5">
    <source>
        <dbReference type="ARBA" id="ARBA00022801"/>
    </source>
</evidence>
<protein>
    <recommendedName>
        <fullName evidence="3 8">Histidinol-phosphatase</fullName>
        <shortName evidence="8">HolPase</shortName>
        <ecNumber evidence="3 8">3.1.3.15</ecNumber>
    </recommendedName>
</protein>
<dbReference type="Proteomes" id="UP001302812">
    <property type="component" value="Unassembled WGS sequence"/>
</dbReference>